<reference evidence="2 3" key="1">
    <citation type="journal article" date="2017" name="Genome Announc.">
        <title>Twelve Complete Reference Genomes of Clinical Isolates in the Capnocytophaga Genus.</title>
        <authorList>
            <person name="Villarma A."/>
            <person name="Gulvik C.A."/>
            <person name="Rowe L.A."/>
            <person name="Sheth M."/>
            <person name="Juieng P."/>
            <person name="Nicholson A.C."/>
            <person name="Loparev V.N."/>
            <person name="McQuiston J.R."/>
        </authorList>
    </citation>
    <scope>NUCLEOTIDE SEQUENCE [LARGE SCALE GENOMIC DNA]</scope>
    <source>
        <strain evidence="2 3">G7591</strain>
    </source>
</reference>
<sequence>MVMKIKYIILLLFFVNCNNKNNKSNERANFSQEIVTDIARKEEPFSDTLSKKNEAEKMLLSFYTEYIYAIDTTSLNFLEVEKKIKQKYLTKKLISKLKNDIEFGELDWDPLIKAQDASSDLLRSLKIKKVDDTHYTILFLDEFINEFITINLTIIKENQSYKIDDVEY</sequence>
<evidence type="ECO:0000313" key="3">
    <source>
        <dbReference type="Proteomes" id="UP000242855"/>
    </source>
</evidence>
<name>A0A286NTV7_9FLAO</name>
<accession>A0A286NTV7</accession>
<dbReference type="KEGG" id="ccyn:CGC48_02235"/>
<evidence type="ECO:0000313" key="2">
    <source>
        <dbReference type="EMBL" id="ATA67550.1"/>
    </source>
</evidence>
<organism evidence="2 3">
    <name type="scientific">Capnocytophaga cynodegmi</name>
    <dbReference type="NCBI Taxonomy" id="28189"/>
    <lineage>
        <taxon>Bacteria</taxon>
        <taxon>Pseudomonadati</taxon>
        <taxon>Bacteroidota</taxon>
        <taxon>Flavobacteriia</taxon>
        <taxon>Flavobacteriales</taxon>
        <taxon>Flavobacteriaceae</taxon>
        <taxon>Capnocytophaga</taxon>
    </lineage>
</organism>
<feature type="domain" description="DUF3828" evidence="1">
    <location>
        <begin position="57"/>
        <end position="168"/>
    </location>
</feature>
<gene>
    <name evidence="2" type="ORF">CGC48_02235</name>
</gene>
<dbReference type="EMBL" id="CP022378">
    <property type="protein sequence ID" value="ATA67550.1"/>
    <property type="molecule type" value="Genomic_DNA"/>
</dbReference>
<proteinExistence type="predicted"/>
<protein>
    <recommendedName>
        <fullName evidence="1">DUF3828 domain-containing protein</fullName>
    </recommendedName>
</protein>
<dbReference type="InterPro" id="IPR024289">
    <property type="entry name" value="DUF3828"/>
</dbReference>
<evidence type="ECO:0000259" key="1">
    <source>
        <dbReference type="Pfam" id="PF12883"/>
    </source>
</evidence>
<dbReference type="Proteomes" id="UP000242855">
    <property type="component" value="Chromosome"/>
</dbReference>
<dbReference type="AlphaFoldDB" id="A0A286NTV7"/>
<dbReference type="Pfam" id="PF12883">
    <property type="entry name" value="DUF3828"/>
    <property type="match status" value="1"/>
</dbReference>
<dbReference type="Gene3D" id="3.10.450.50">
    <property type="match status" value="1"/>
</dbReference>